<name>A0AA87YUY6_FICCA</name>
<protein>
    <recommendedName>
        <fullName evidence="9">Scarecrow-like protein 14</fullName>
    </recommendedName>
</protein>
<proteinExistence type="inferred from homology"/>
<dbReference type="EMBL" id="BTGU01000001">
    <property type="protein sequence ID" value="GMN24134.1"/>
    <property type="molecule type" value="Genomic_DNA"/>
</dbReference>
<dbReference type="AlphaFoldDB" id="A0AA87YUY6"/>
<evidence type="ECO:0000256" key="1">
    <source>
        <dbReference type="ARBA" id="ARBA00004123"/>
    </source>
</evidence>
<feature type="region of interest" description="VHIID" evidence="5">
    <location>
        <begin position="335"/>
        <end position="400"/>
    </location>
</feature>
<dbReference type="PANTHER" id="PTHR31636">
    <property type="entry name" value="OSJNBA0084A10.13 PROTEIN-RELATED"/>
    <property type="match status" value="1"/>
</dbReference>
<evidence type="ECO:0008006" key="9">
    <source>
        <dbReference type="Google" id="ProtNLM"/>
    </source>
</evidence>
<accession>A0AA87YUY6</accession>
<evidence type="ECO:0000313" key="8">
    <source>
        <dbReference type="Proteomes" id="UP001187192"/>
    </source>
</evidence>
<gene>
    <name evidence="7" type="ORF">TIFTF001_000431</name>
</gene>
<dbReference type="PROSITE" id="PS50985">
    <property type="entry name" value="GRAS"/>
    <property type="match status" value="1"/>
</dbReference>
<dbReference type="Pfam" id="PF03514">
    <property type="entry name" value="GRAS"/>
    <property type="match status" value="1"/>
</dbReference>
<keyword evidence="4" id="KW-0539">Nucleus</keyword>
<keyword evidence="3" id="KW-0804">Transcription</keyword>
<comment type="similarity">
    <text evidence="5">Belongs to the GRAS family.</text>
</comment>
<feature type="region of interest" description="SAW" evidence="5">
    <location>
        <begin position="555"/>
        <end position="630"/>
    </location>
</feature>
<evidence type="ECO:0000256" key="2">
    <source>
        <dbReference type="ARBA" id="ARBA00023015"/>
    </source>
</evidence>
<keyword evidence="2" id="KW-0805">Transcription regulation</keyword>
<feature type="region of interest" description="Disordered" evidence="6">
    <location>
        <begin position="218"/>
        <end position="239"/>
    </location>
</feature>
<dbReference type="GO" id="GO:0005634">
    <property type="term" value="C:nucleus"/>
    <property type="evidence" value="ECO:0007669"/>
    <property type="project" value="UniProtKB-SubCell"/>
</dbReference>
<evidence type="ECO:0000256" key="4">
    <source>
        <dbReference type="ARBA" id="ARBA00023242"/>
    </source>
</evidence>
<evidence type="ECO:0000256" key="5">
    <source>
        <dbReference type="PROSITE-ProRule" id="PRU01191"/>
    </source>
</evidence>
<comment type="caution">
    <text evidence="5">Lacks conserved residue(s) required for the propagation of feature annotation.</text>
</comment>
<dbReference type="Proteomes" id="UP001187192">
    <property type="component" value="Unassembled WGS sequence"/>
</dbReference>
<sequence length="632" mass="71609">MRSKQHHTSQMKSHPVEEHAILNCISQTLFEDDLESTGTYAFPDALLEAAERSFYDALGSSSFVAAKNLYQPRLIDNVCSVLESYHVQSSPVNYDLQPSSLYTSCSESSHGVSLPDRWLVLQPPVCATPLHGQFGFENNQLIPRQLEEISLTASSQADEGDIHMIYGGLRKRKSFFQLENETSRNSNKHLAEDAEDSEISEMLDMVLLSDYWESNNGKRRQNGEEISMPCQRRAPRGSKIGGKIRRPKWCCDGDFLDLRTLLTHCAEAVAGNDRETASELLLQIRSNSSLSGNGTQRLAHYFANALETRLNGTGNAVYPVLSAKRMSILTSLKCYKLYLSACPLIRTSNFFVNQTILNLAEKATSLHIIHFGIANGFQWPSLIKRLALRPGGPPLLRITGIDLPLPGFQPTARLEETGRRLANYCKRFVVPFEYNAIAQRWDSISHEDLKINNDDATVVNCLYRLRYLPDDTAGLKSSRDTVLSLIKSINPDIFIQGIVNGTYNAPFFVSRFKEALYYYSSVFDMLEANSSHELGQDRMVYEHEVCGREVMNVVACEGARRIERPETYKQWQARNRRAGLRQAPLEQEIMRKVKEQMKSNCDKDFLVDEDGQWMVQGWRGRILYALSCWKPA</sequence>
<feature type="region of interest" description="Leucine repeat II (LRII)" evidence="5">
    <location>
        <begin position="416"/>
        <end position="448"/>
    </location>
</feature>
<feature type="region of interest" description="Leucine repeat I (LRI)" evidence="5">
    <location>
        <begin position="256"/>
        <end position="316"/>
    </location>
</feature>
<evidence type="ECO:0000256" key="6">
    <source>
        <dbReference type="SAM" id="MobiDB-lite"/>
    </source>
</evidence>
<keyword evidence="8" id="KW-1185">Reference proteome</keyword>
<comment type="subcellular location">
    <subcellularLocation>
        <location evidence="1">Nucleus</location>
    </subcellularLocation>
</comment>
<comment type="caution">
    <text evidence="7">The sequence shown here is derived from an EMBL/GenBank/DDBJ whole genome shotgun (WGS) entry which is preliminary data.</text>
</comment>
<dbReference type="InterPro" id="IPR005202">
    <property type="entry name" value="TF_GRAS"/>
</dbReference>
<organism evidence="7 8">
    <name type="scientific">Ficus carica</name>
    <name type="common">Common fig</name>
    <dbReference type="NCBI Taxonomy" id="3494"/>
    <lineage>
        <taxon>Eukaryota</taxon>
        <taxon>Viridiplantae</taxon>
        <taxon>Streptophyta</taxon>
        <taxon>Embryophyta</taxon>
        <taxon>Tracheophyta</taxon>
        <taxon>Spermatophyta</taxon>
        <taxon>Magnoliopsida</taxon>
        <taxon>eudicotyledons</taxon>
        <taxon>Gunneridae</taxon>
        <taxon>Pentapetalae</taxon>
        <taxon>rosids</taxon>
        <taxon>fabids</taxon>
        <taxon>Rosales</taxon>
        <taxon>Moraceae</taxon>
        <taxon>Ficeae</taxon>
        <taxon>Ficus</taxon>
    </lineage>
</organism>
<reference evidence="7" key="1">
    <citation type="submission" date="2023-07" db="EMBL/GenBank/DDBJ databases">
        <title>draft genome sequence of fig (Ficus carica).</title>
        <authorList>
            <person name="Takahashi T."/>
            <person name="Nishimura K."/>
        </authorList>
    </citation>
    <scope>NUCLEOTIDE SEQUENCE</scope>
</reference>
<evidence type="ECO:0000313" key="7">
    <source>
        <dbReference type="EMBL" id="GMN24134.1"/>
    </source>
</evidence>
<evidence type="ECO:0000256" key="3">
    <source>
        <dbReference type="ARBA" id="ARBA00023163"/>
    </source>
</evidence>